<keyword evidence="2" id="KW-0067">ATP-binding</keyword>
<name>A0A7J6UB84_PEROL</name>
<keyword evidence="2" id="KW-0347">Helicase</keyword>
<evidence type="ECO:0000313" key="3">
    <source>
        <dbReference type="Proteomes" id="UP000574390"/>
    </source>
</evidence>
<sequence length="138" mass="15396">RKLGLQPLGSDHPFPAEGETEGEETDARKLCVIGGIPSVQEEVETVRRLVSGDAELASLQRSMMSAYHLYYKTRPAASKESVRRSKWILRAEAGGPQRLLDTPHPAFRTKADLGSQSVEDVKEKLDMIAQLRLYYLAE</sequence>
<reference evidence="2 3" key="1">
    <citation type="submission" date="2020-04" db="EMBL/GenBank/DDBJ databases">
        <title>Perkinsus olseni comparative genomics.</title>
        <authorList>
            <person name="Bogema D.R."/>
        </authorList>
    </citation>
    <scope>NUCLEOTIDE SEQUENCE [LARGE SCALE GENOMIC DNA]</scope>
    <source>
        <strain evidence="2">ATCC PRA-205</strain>
    </source>
</reference>
<evidence type="ECO:0000313" key="2">
    <source>
        <dbReference type="EMBL" id="KAF4754456.1"/>
    </source>
</evidence>
<proteinExistence type="predicted"/>
<keyword evidence="2" id="KW-0547">Nucleotide-binding</keyword>
<keyword evidence="2" id="KW-0378">Hydrolase</keyword>
<feature type="non-terminal residue" evidence="2">
    <location>
        <position position="1"/>
    </location>
</feature>
<evidence type="ECO:0000256" key="1">
    <source>
        <dbReference type="SAM" id="MobiDB-lite"/>
    </source>
</evidence>
<protein>
    <submittedName>
        <fullName evidence="2">ATP-dependent RNA helicase dbp10</fullName>
    </submittedName>
</protein>
<dbReference type="AlphaFoldDB" id="A0A7J6UB84"/>
<comment type="caution">
    <text evidence="2">The sequence shown here is derived from an EMBL/GenBank/DDBJ whole genome shotgun (WGS) entry which is preliminary data.</text>
</comment>
<dbReference type="Proteomes" id="UP000574390">
    <property type="component" value="Unassembled WGS sequence"/>
</dbReference>
<dbReference type="GO" id="GO:0004386">
    <property type="term" value="F:helicase activity"/>
    <property type="evidence" value="ECO:0007669"/>
    <property type="project" value="UniProtKB-KW"/>
</dbReference>
<feature type="region of interest" description="Disordered" evidence="1">
    <location>
        <begin position="1"/>
        <end position="26"/>
    </location>
</feature>
<dbReference type="EMBL" id="JABANM010001340">
    <property type="protein sequence ID" value="KAF4754456.1"/>
    <property type="molecule type" value="Genomic_DNA"/>
</dbReference>
<accession>A0A7J6UB84</accession>
<organism evidence="2 3">
    <name type="scientific">Perkinsus olseni</name>
    <name type="common">Perkinsus atlanticus</name>
    <dbReference type="NCBI Taxonomy" id="32597"/>
    <lineage>
        <taxon>Eukaryota</taxon>
        <taxon>Sar</taxon>
        <taxon>Alveolata</taxon>
        <taxon>Perkinsozoa</taxon>
        <taxon>Perkinsea</taxon>
        <taxon>Perkinsida</taxon>
        <taxon>Perkinsidae</taxon>
        <taxon>Perkinsus</taxon>
    </lineage>
</organism>
<gene>
    <name evidence="2" type="primary">DBP10_4</name>
    <name evidence="2" type="ORF">FOZ62_013609</name>
</gene>